<comment type="caution">
    <text evidence="2">The sequence shown here is derived from an EMBL/GenBank/DDBJ whole genome shotgun (WGS) entry which is preliminary data.</text>
</comment>
<dbReference type="PANTHER" id="PTHR47551">
    <property type="entry name" value="TUBULIN--TYROSINE LIGASE PBY1-RELATED"/>
    <property type="match status" value="1"/>
</dbReference>
<proteinExistence type="predicted"/>
<dbReference type="SUPFAM" id="SSF56059">
    <property type="entry name" value="Glutathione synthetase ATP-binding domain-like"/>
    <property type="match status" value="1"/>
</dbReference>
<dbReference type="InterPro" id="IPR004344">
    <property type="entry name" value="TTL/TTLL_fam"/>
</dbReference>
<organism evidence="2 3">
    <name type="scientific">Sarocladium strictum</name>
    <name type="common">Black bundle disease fungus</name>
    <name type="synonym">Acremonium strictum</name>
    <dbReference type="NCBI Taxonomy" id="5046"/>
    <lineage>
        <taxon>Eukaryota</taxon>
        <taxon>Fungi</taxon>
        <taxon>Dikarya</taxon>
        <taxon>Ascomycota</taxon>
        <taxon>Pezizomycotina</taxon>
        <taxon>Sordariomycetes</taxon>
        <taxon>Hypocreomycetidae</taxon>
        <taxon>Hypocreales</taxon>
        <taxon>Sarocladiaceae</taxon>
        <taxon>Sarocladium</taxon>
    </lineage>
</organism>
<evidence type="ECO:0000256" key="1">
    <source>
        <dbReference type="SAM" id="MobiDB-lite"/>
    </source>
</evidence>
<dbReference type="InterPro" id="IPR027746">
    <property type="entry name" value="TTL"/>
</dbReference>
<dbReference type="PANTHER" id="PTHR47551:SF1">
    <property type="entry name" value="TUBULIN--TYROSINE LIGASE PBY1-RELATED"/>
    <property type="match status" value="1"/>
</dbReference>
<sequence length="465" mass="52786">MHVFVKSANEWLDGYIQDTIKQHIPEAVFYDDFENFPEDAEKTIQICNGWHLNPHFITLNKSKMGLLNAYPSSDGVSRKDHLARVIEYWTTKRPKSQLNNHWPLTVRLSLDYAEYVDESLAAADDLSLMYSLEDNEDKDPADREWWILKPALIDCGAGIRIFSTEEELANCLELAESDDEEEEEDSDPDGAFETPEDKEPETPLTLKLPGLDQLDGLVTATGKLKVGTDLDSSQKWLTNENERIPSASMRMFVAQRYIVSIPPIEGRKWHVRAYVMSLGRLKVYVYKELLTLLAVEKYQPPWKNPGLKSSLTNTSLQDSDEVAEMESMRSWDSIPDDILPGDWKADVFRQICQISGETLQAAAHTMADKFTPLDRCFELFAVDFLVDTDANAWLLEVNETPAFYQHGVAGPLSKRLMESVMSMAMQHIGHPGPEEQVEVRDRLVQVLDETNGLGKSNITMIVPEK</sequence>
<feature type="region of interest" description="Disordered" evidence="1">
    <location>
        <begin position="175"/>
        <end position="206"/>
    </location>
</feature>
<dbReference type="GO" id="GO:0000932">
    <property type="term" value="C:P-body"/>
    <property type="evidence" value="ECO:0007669"/>
    <property type="project" value="TreeGrafter"/>
</dbReference>
<dbReference type="Proteomes" id="UP001175261">
    <property type="component" value="Unassembled WGS sequence"/>
</dbReference>
<evidence type="ECO:0000313" key="2">
    <source>
        <dbReference type="EMBL" id="KAK0387093.1"/>
    </source>
</evidence>
<feature type="compositionally biased region" description="Acidic residues" evidence="1">
    <location>
        <begin position="175"/>
        <end position="194"/>
    </location>
</feature>
<evidence type="ECO:0000313" key="3">
    <source>
        <dbReference type="Proteomes" id="UP001175261"/>
    </source>
</evidence>
<reference evidence="2" key="1">
    <citation type="submission" date="2022-10" db="EMBL/GenBank/DDBJ databases">
        <title>Determination and structural analysis of whole genome sequence of Sarocladium strictum F4-1.</title>
        <authorList>
            <person name="Hu L."/>
            <person name="Jiang Y."/>
        </authorList>
    </citation>
    <scope>NUCLEOTIDE SEQUENCE</scope>
    <source>
        <strain evidence="2">F4-1</strain>
    </source>
</reference>
<dbReference type="Gene3D" id="3.30.470.20">
    <property type="entry name" value="ATP-grasp fold, B domain"/>
    <property type="match status" value="1"/>
</dbReference>
<dbReference type="Pfam" id="PF03133">
    <property type="entry name" value="TTL"/>
    <property type="match status" value="1"/>
</dbReference>
<evidence type="ECO:0008006" key="4">
    <source>
        <dbReference type="Google" id="ProtNLM"/>
    </source>
</evidence>
<name>A0AA39L7L2_SARSR</name>
<accession>A0AA39L7L2</accession>
<dbReference type="AlphaFoldDB" id="A0AA39L7L2"/>
<gene>
    <name evidence="2" type="ORF">NLU13_5406</name>
</gene>
<protein>
    <recommendedName>
        <fullName evidence="4">Tubulin-tyrosine ligase</fullName>
    </recommendedName>
</protein>
<dbReference type="PROSITE" id="PS51221">
    <property type="entry name" value="TTL"/>
    <property type="match status" value="1"/>
</dbReference>
<dbReference type="EMBL" id="JAPDFR010000004">
    <property type="protein sequence ID" value="KAK0387093.1"/>
    <property type="molecule type" value="Genomic_DNA"/>
</dbReference>
<keyword evidence="3" id="KW-1185">Reference proteome</keyword>